<evidence type="ECO:0000313" key="6">
    <source>
        <dbReference type="EMBL" id="MFC4631892.1"/>
    </source>
</evidence>
<organism evidence="6 7">
    <name type="scientific">Promicromonospora alba</name>
    <dbReference type="NCBI Taxonomy" id="1616110"/>
    <lineage>
        <taxon>Bacteria</taxon>
        <taxon>Bacillati</taxon>
        <taxon>Actinomycetota</taxon>
        <taxon>Actinomycetes</taxon>
        <taxon>Micrococcales</taxon>
        <taxon>Promicromonosporaceae</taxon>
        <taxon>Promicromonospora</taxon>
    </lineage>
</organism>
<dbReference type="Gene3D" id="1.10.357.10">
    <property type="entry name" value="Tetracycline Repressor, domain 2"/>
    <property type="match status" value="1"/>
</dbReference>
<evidence type="ECO:0000256" key="4">
    <source>
        <dbReference type="PROSITE-ProRule" id="PRU00335"/>
    </source>
</evidence>
<dbReference type="Pfam" id="PF00440">
    <property type="entry name" value="TetR_N"/>
    <property type="match status" value="1"/>
</dbReference>
<keyword evidence="3" id="KW-0804">Transcription</keyword>
<keyword evidence="1" id="KW-0805">Transcription regulation</keyword>
<feature type="DNA-binding region" description="H-T-H motif" evidence="4">
    <location>
        <begin position="35"/>
        <end position="54"/>
    </location>
</feature>
<sequence>MAEVTADYEDAISSRSRIIAAAVRLTCADGWSKVTMGRLAGEAGVSRQTVYNAVGSREDLAEAMVLTESAKFIFTIVEGFENHPDDLLAAIHAAVENTLVLAEGNALLRAVVSATHGADTELLPLLTTHSEPLLGTLMVVVQDRVDQYEIDLEPEQITAVIDMVVRSALSHVMQPTATPRKTADSITWFVARILGRAGELTGSRA</sequence>
<dbReference type="InterPro" id="IPR009057">
    <property type="entry name" value="Homeodomain-like_sf"/>
</dbReference>
<protein>
    <submittedName>
        <fullName evidence="6">TetR family transcriptional regulator</fullName>
    </submittedName>
</protein>
<evidence type="ECO:0000256" key="3">
    <source>
        <dbReference type="ARBA" id="ARBA00023163"/>
    </source>
</evidence>
<evidence type="ECO:0000313" key="7">
    <source>
        <dbReference type="Proteomes" id="UP001596011"/>
    </source>
</evidence>
<dbReference type="PROSITE" id="PS50977">
    <property type="entry name" value="HTH_TETR_2"/>
    <property type="match status" value="1"/>
</dbReference>
<dbReference type="InterPro" id="IPR001647">
    <property type="entry name" value="HTH_TetR"/>
</dbReference>
<gene>
    <name evidence="6" type="ORF">ACFO6V_26875</name>
</gene>
<name>A0ABV9HNV4_9MICO</name>
<dbReference type="PANTHER" id="PTHR30055">
    <property type="entry name" value="HTH-TYPE TRANSCRIPTIONAL REGULATOR RUTR"/>
    <property type="match status" value="1"/>
</dbReference>
<reference evidence="7" key="1">
    <citation type="journal article" date="2019" name="Int. J. Syst. Evol. Microbiol.">
        <title>The Global Catalogue of Microorganisms (GCM) 10K type strain sequencing project: providing services to taxonomists for standard genome sequencing and annotation.</title>
        <authorList>
            <consortium name="The Broad Institute Genomics Platform"/>
            <consortium name="The Broad Institute Genome Sequencing Center for Infectious Disease"/>
            <person name="Wu L."/>
            <person name="Ma J."/>
        </authorList>
    </citation>
    <scope>NUCLEOTIDE SEQUENCE [LARGE SCALE GENOMIC DNA]</scope>
    <source>
        <strain evidence="7">CCUG 42722</strain>
    </source>
</reference>
<dbReference type="InterPro" id="IPR050109">
    <property type="entry name" value="HTH-type_TetR-like_transc_reg"/>
</dbReference>
<evidence type="ECO:0000259" key="5">
    <source>
        <dbReference type="PROSITE" id="PS50977"/>
    </source>
</evidence>
<dbReference type="Proteomes" id="UP001596011">
    <property type="component" value="Unassembled WGS sequence"/>
</dbReference>
<dbReference type="Pfam" id="PF18556">
    <property type="entry name" value="TetR_C_35"/>
    <property type="match status" value="1"/>
</dbReference>
<evidence type="ECO:0000256" key="2">
    <source>
        <dbReference type="ARBA" id="ARBA00023125"/>
    </source>
</evidence>
<dbReference type="PANTHER" id="PTHR30055:SF234">
    <property type="entry name" value="HTH-TYPE TRANSCRIPTIONAL REGULATOR BETI"/>
    <property type="match status" value="1"/>
</dbReference>
<dbReference type="RefSeq" id="WP_377141868.1">
    <property type="nucleotide sequence ID" value="NZ_JBHSFI010000009.1"/>
</dbReference>
<accession>A0ABV9HNV4</accession>
<keyword evidence="2 4" id="KW-0238">DNA-binding</keyword>
<dbReference type="EMBL" id="JBHSFI010000009">
    <property type="protein sequence ID" value="MFC4631892.1"/>
    <property type="molecule type" value="Genomic_DNA"/>
</dbReference>
<comment type="caution">
    <text evidence="6">The sequence shown here is derived from an EMBL/GenBank/DDBJ whole genome shotgun (WGS) entry which is preliminary data.</text>
</comment>
<dbReference type="SUPFAM" id="SSF46689">
    <property type="entry name" value="Homeodomain-like"/>
    <property type="match status" value="1"/>
</dbReference>
<keyword evidence="7" id="KW-1185">Reference proteome</keyword>
<proteinExistence type="predicted"/>
<feature type="domain" description="HTH tetR-type" evidence="5">
    <location>
        <begin position="12"/>
        <end position="72"/>
    </location>
</feature>
<dbReference type="InterPro" id="IPR040611">
    <property type="entry name" value="AlkX_C"/>
</dbReference>
<evidence type="ECO:0000256" key="1">
    <source>
        <dbReference type="ARBA" id="ARBA00023015"/>
    </source>
</evidence>